<dbReference type="Proteomes" id="UP000620327">
    <property type="component" value="Unassembled WGS sequence"/>
</dbReference>
<keyword evidence="4" id="KW-1185">Reference proteome</keyword>
<reference evidence="3" key="1">
    <citation type="submission" date="2020-08" db="EMBL/GenBank/DDBJ databases">
        <title>Genome public.</title>
        <authorList>
            <person name="Liu C."/>
            <person name="Sun Q."/>
        </authorList>
    </citation>
    <scope>NUCLEOTIDE SEQUENCE</scope>
    <source>
        <strain evidence="3">BX15</strain>
    </source>
</reference>
<evidence type="ECO:0000313" key="4">
    <source>
        <dbReference type="Proteomes" id="UP000620327"/>
    </source>
</evidence>
<dbReference type="RefSeq" id="WP_187014123.1">
    <property type="nucleotide sequence ID" value="NZ_JACOQI010000003.1"/>
</dbReference>
<organism evidence="3 4">
    <name type="scientific">Dysosmobacter segnis</name>
    <dbReference type="NCBI Taxonomy" id="2763042"/>
    <lineage>
        <taxon>Bacteria</taxon>
        <taxon>Bacillati</taxon>
        <taxon>Bacillota</taxon>
        <taxon>Clostridia</taxon>
        <taxon>Eubacteriales</taxon>
        <taxon>Oscillospiraceae</taxon>
        <taxon>Dysosmobacter</taxon>
    </lineage>
</organism>
<feature type="domain" description="Putative Se/S carrier protein-like" evidence="2">
    <location>
        <begin position="8"/>
        <end position="70"/>
    </location>
</feature>
<protein>
    <submittedName>
        <fullName evidence="3">DUF3343 domain-containing protein</fullName>
    </submittedName>
</protein>
<evidence type="ECO:0000313" key="3">
    <source>
        <dbReference type="EMBL" id="MBC5769784.1"/>
    </source>
</evidence>
<dbReference type="InterPro" id="IPR021778">
    <property type="entry name" value="Se/S_carrier-like"/>
</dbReference>
<gene>
    <name evidence="3" type="ORF">H8Z83_05515</name>
</gene>
<name>A0A923MID4_9FIRM</name>
<feature type="chain" id="PRO_5039263735" evidence="1">
    <location>
        <begin position="21"/>
        <end position="78"/>
    </location>
</feature>
<keyword evidence="1" id="KW-0732">Signal</keyword>
<comment type="caution">
    <text evidence="3">The sequence shown here is derived from an EMBL/GenBank/DDBJ whole genome shotgun (WGS) entry which is preliminary data.</text>
</comment>
<dbReference type="Pfam" id="PF11823">
    <property type="entry name" value="Se_S_carrier"/>
    <property type="match status" value="1"/>
</dbReference>
<proteinExistence type="predicted"/>
<dbReference type="AlphaFoldDB" id="A0A923MID4"/>
<evidence type="ECO:0000259" key="2">
    <source>
        <dbReference type="Pfam" id="PF11823"/>
    </source>
</evidence>
<sequence length="78" mass="8578">MRPKTLKLVVTFHTTAAAMAMEAFCKAQNLPGRLIPTPRELTADCGMAWCAPVDAGETLRALADAHHLEYALWQELLV</sequence>
<evidence type="ECO:0000256" key="1">
    <source>
        <dbReference type="SAM" id="SignalP"/>
    </source>
</evidence>
<dbReference type="EMBL" id="JACOQI010000003">
    <property type="protein sequence ID" value="MBC5769784.1"/>
    <property type="molecule type" value="Genomic_DNA"/>
</dbReference>
<accession>A0A923MID4</accession>
<feature type="signal peptide" evidence="1">
    <location>
        <begin position="1"/>
        <end position="20"/>
    </location>
</feature>